<reference evidence="1 2" key="1">
    <citation type="submission" date="2022-10" db="EMBL/GenBank/DDBJ databases">
        <title>Defluviimonas sp. nov., isolated from ocean surface sediments.</title>
        <authorList>
            <person name="He W."/>
            <person name="Wang L."/>
            <person name="Zhang D.-F."/>
        </authorList>
    </citation>
    <scope>NUCLEOTIDE SEQUENCE [LARGE SCALE GENOMIC DNA]</scope>
    <source>
        <strain evidence="1 2">WL0050</strain>
    </source>
</reference>
<dbReference type="RefSeq" id="WP_263739507.1">
    <property type="nucleotide sequence ID" value="NZ_JAOWKZ010000002.1"/>
</dbReference>
<evidence type="ECO:0000313" key="1">
    <source>
        <dbReference type="EMBL" id="MCV2872322.1"/>
    </source>
</evidence>
<comment type="caution">
    <text evidence="1">The sequence shown here is derived from an EMBL/GenBank/DDBJ whole genome shotgun (WGS) entry which is preliminary data.</text>
</comment>
<evidence type="ECO:0000313" key="2">
    <source>
        <dbReference type="Proteomes" id="UP001652564"/>
    </source>
</evidence>
<sequence length="351" mass="38735">MRFLWRWLKRALVTVVLLVVALVAPALWVETTCRGTPVADNYQPIITEPDWQRPESRTLLTYPEWHIVHAYEDYAAVIAKGDPQDFGFLAAIGGFWSSLCDLSETSGNHGGFPGETKQMVYTIGVSFTAEMLAKAAYEETLGRIATWLRGPDQSPLDTLSARQAADYAAFLSQVPWYRWDFTADAGALDAGRTDAFRDRERAVALGIEYRVKAAYARVIAAAVEGVGHDQLRLRSIVRGLPPETLAQVPGVALIGTRPEGIEIETDRYAAYTLILQDLTARGTEIVEIAGNDDILLTVLSDDPDWPGALASMARQGQDDYRHLLLIPVSELGPTLRALDTGPARLEHVHDY</sequence>
<accession>A0ABT2ZMI3</accession>
<organism evidence="1 2">
    <name type="scientific">Albidovulum litorale</name>
    <dbReference type="NCBI Taxonomy" id="2984134"/>
    <lineage>
        <taxon>Bacteria</taxon>
        <taxon>Pseudomonadati</taxon>
        <taxon>Pseudomonadota</taxon>
        <taxon>Alphaproteobacteria</taxon>
        <taxon>Rhodobacterales</taxon>
        <taxon>Paracoccaceae</taxon>
        <taxon>Albidovulum</taxon>
    </lineage>
</organism>
<proteinExistence type="predicted"/>
<keyword evidence="2" id="KW-1185">Reference proteome</keyword>
<dbReference type="Proteomes" id="UP001652564">
    <property type="component" value="Unassembled WGS sequence"/>
</dbReference>
<protein>
    <submittedName>
        <fullName evidence="1">Uncharacterized protein</fullName>
    </submittedName>
</protein>
<gene>
    <name evidence="1" type="ORF">OEZ71_08445</name>
</gene>
<dbReference type="EMBL" id="JAOWKZ010000002">
    <property type="protein sequence ID" value="MCV2872322.1"/>
    <property type="molecule type" value="Genomic_DNA"/>
</dbReference>
<name>A0ABT2ZMI3_9RHOB</name>